<dbReference type="InterPro" id="IPR017911">
    <property type="entry name" value="MacB-like_ATP-bd"/>
</dbReference>
<protein>
    <submittedName>
        <fullName evidence="6">ABC transporter</fullName>
    </submittedName>
</protein>
<dbReference type="RefSeq" id="WP_059138235.1">
    <property type="nucleotide sequence ID" value="NZ_LMBR01000012.1"/>
</dbReference>
<keyword evidence="2" id="KW-0547">Nucleotide-binding</keyword>
<name>A0A124GAP1_CHLLI</name>
<evidence type="ECO:0000313" key="7">
    <source>
        <dbReference type="Proteomes" id="UP000053937"/>
    </source>
</evidence>
<dbReference type="FunFam" id="3.40.50.300:FF:000032">
    <property type="entry name" value="Export ABC transporter ATP-binding protein"/>
    <property type="match status" value="1"/>
</dbReference>
<dbReference type="InterPro" id="IPR027417">
    <property type="entry name" value="P-loop_NTPase"/>
</dbReference>
<evidence type="ECO:0000256" key="1">
    <source>
        <dbReference type="ARBA" id="ARBA00022448"/>
    </source>
</evidence>
<reference evidence="6 7" key="1">
    <citation type="submission" date="2015-10" db="EMBL/GenBank/DDBJ databases">
        <title>Draft Genome Sequence of Chlorobium limicola strain Frasassi Growing under Artificial Lighting in the Frasassi Cave System.</title>
        <authorList>
            <person name="Mansor M."/>
            <person name="Macalady J."/>
        </authorList>
    </citation>
    <scope>NUCLEOTIDE SEQUENCE [LARGE SCALE GENOMIC DNA]</scope>
    <source>
        <strain evidence="6 7">Frasassi</strain>
    </source>
</reference>
<dbReference type="Pfam" id="PF00005">
    <property type="entry name" value="ABC_tran"/>
    <property type="match status" value="1"/>
</dbReference>
<evidence type="ECO:0000256" key="4">
    <source>
        <dbReference type="ARBA" id="ARBA00038388"/>
    </source>
</evidence>
<dbReference type="PROSITE" id="PS00211">
    <property type="entry name" value="ABC_TRANSPORTER_1"/>
    <property type="match status" value="1"/>
</dbReference>
<keyword evidence="1" id="KW-0813">Transport</keyword>
<keyword evidence="7" id="KW-1185">Reference proteome</keyword>
<feature type="domain" description="ABC transporter" evidence="5">
    <location>
        <begin position="7"/>
        <end position="226"/>
    </location>
</feature>
<gene>
    <name evidence="6" type="ORF">ASB62_01055</name>
</gene>
<dbReference type="SMART" id="SM00382">
    <property type="entry name" value="AAA"/>
    <property type="match status" value="1"/>
</dbReference>
<dbReference type="SUPFAM" id="SSF52540">
    <property type="entry name" value="P-loop containing nucleoside triphosphate hydrolases"/>
    <property type="match status" value="1"/>
</dbReference>
<dbReference type="InterPro" id="IPR017871">
    <property type="entry name" value="ABC_transporter-like_CS"/>
</dbReference>
<dbReference type="InterPro" id="IPR003593">
    <property type="entry name" value="AAA+_ATPase"/>
</dbReference>
<proteinExistence type="inferred from homology"/>
<keyword evidence="3" id="KW-0067">ATP-binding</keyword>
<dbReference type="Proteomes" id="UP000053937">
    <property type="component" value="Unassembled WGS sequence"/>
</dbReference>
<dbReference type="InterPro" id="IPR015854">
    <property type="entry name" value="ABC_transpr_LolD-like"/>
</dbReference>
<evidence type="ECO:0000259" key="5">
    <source>
        <dbReference type="PROSITE" id="PS50893"/>
    </source>
</evidence>
<dbReference type="AlphaFoldDB" id="A0A124GAP1"/>
<evidence type="ECO:0000256" key="2">
    <source>
        <dbReference type="ARBA" id="ARBA00022741"/>
    </source>
</evidence>
<dbReference type="GO" id="GO:0022857">
    <property type="term" value="F:transmembrane transporter activity"/>
    <property type="evidence" value="ECO:0007669"/>
    <property type="project" value="TreeGrafter"/>
</dbReference>
<dbReference type="GO" id="GO:0016887">
    <property type="term" value="F:ATP hydrolysis activity"/>
    <property type="evidence" value="ECO:0007669"/>
    <property type="project" value="InterPro"/>
</dbReference>
<dbReference type="CDD" id="cd03255">
    <property type="entry name" value="ABC_MJ0796_LolCDE_FtsE"/>
    <property type="match status" value="1"/>
</dbReference>
<dbReference type="OrthoDB" id="9769100at2"/>
<sequence>MKEPIIARLDGISRYYGSGAGQVNALENITLSFDKGAMTALAGPSGSGKSTLLHILGCIDKPDKGTVLIDGIDTTPLSLEQLSSLRLEKIGFVFQSFNLIPVLTAYENVELPLLFKELPKQLIAEKVQEVLAKVGLLERKNHYPRQLSGGQQQRVAIARALVGNPSMILADEPTANLDSNTGKSILDLLFSLNDRESITTVIASHDPAVLERVGKVVRIRDGRIFPD</sequence>
<dbReference type="Gene3D" id="3.40.50.300">
    <property type="entry name" value="P-loop containing nucleotide triphosphate hydrolases"/>
    <property type="match status" value="1"/>
</dbReference>
<dbReference type="GO" id="GO:0005524">
    <property type="term" value="F:ATP binding"/>
    <property type="evidence" value="ECO:0007669"/>
    <property type="project" value="UniProtKB-KW"/>
</dbReference>
<comment type="similarity">
    <text evidence="4">Belongs to the ABC transporter superfamily. Macrolide exporter (TC 3.A.1.122) family.</text>
</comment>
<dbReference type="InterPro" id="IPR003439">
    <property type="entry name" value="ABC_transporter-like_ATP-bd"/>
</dbReference>
<dbReference type="EMBL" id="LMBR01000012">
    <property type="protein sequence ID" value="KUL32845.1"/>
    <property type="molecule type" value="Genomic_DNA"/>
</dbReference>
<accession>A0A124GAP1</accession>
<organism evidence="6 7">
    <name type="scientific">Chlorobium limicola</name>
    <dbReference type="NCBI Taxonomy" id="1092"/>
    <lineage>
        <taxon>Bacteria</taxon>
        <taxon>Pseudomonadati</taxon>
        <taxon>Chlorobiota</taxon>
        <taxon>Chlorobiia</taxon>
        <taxon>Chlorobiales</taxon>
        <taxon>Chlorobiaceae</taxon>
        <taxon>Chlorobium/Pelodictyon group</taxon>
        <taxon>Chlorobium</taxon>
    </lineage>
</organism>
<evidence type="ECO:0000256" key="3">
    <source>
        <dbReference type="ARBA" id="ARBA00022840"/>
    </source>
</evidence>
<dbReference type="PANTHER" id="PTHR24220">
    <property type="entry name" value="IMPORT ATP-BINDING PROTEIN"/>
    <property type="match status" value="1"/>
</dbReference>
<comment type="caution">
    <text evidence="6">The sequence shown here is derived from an EMBL/GenBank/DDBJ whole genome shotgun (WGS) entry which is preliminary data.</text>
</comment>
<dbReference type="PROSITE" id="PS50893">
    <property type="entry name" value="ABC_TRANSPORTER_2"/>
    <property type="match status" value="1"/>
</dbReference>
<dbReference type="GO" id="GO:0005886">
    <property type="term" value="C:plasma membrane"/>
    <property type="evidence" value="ECO:0007669"/>
    <property type="project" value="TreeGrafter"/>
</dbReference>
<evidence type="ECO:0000313" key="6">
    <source>
        <dbReference type="EMBL" id="KUL32845.1"/>
    </source>
</evidence>
<dbReference type="PANTHER" id="PTHR24220:SF86">
    <property type="entry name" value="ABC TRANSPORTER ABCH.1"/>
    <property type="match status" value="1"/>
</dbReference>
<dbReference type="GO" id="GO:0098796">
    <property type="term" value="C:membrane protein complex"/>
    <property type="evidence" value="ECO:0007669"/>
    <property type="project" value="UniProtKB-ARBA"/>
</dbReference>